<reference evidence="2" key="2">
    <citation type="journal article" date="2008" name="Nucleic Acids Res.">
        <title>The rice annotation project database (RAP-DB): 2008 update.</title>
        <authorList>
            <consortium name="The rice annotation project (RAP)"/>
        </authorList>
    </citation>
    <scope>GENOME REANNOTATION</scope>
    <source>
        <strain evidence="2">cv. Nipponbare</strain>
    </source>
</reference>
<dbReference type="EMBL" id="AC037426">
    <property type="protein sequence ID" value="AAK15449.1"/>
    <property type="molecule type" value="Genomic_DNA"/>
</dbReference>
<dbReference type="Proteomes" id="UP000000763">
    <property type="component" value="Chromosome 10"/>
</dbReference>
<protein>
    <submittedName>
        <fullName evidence="1">Uncharacterized protein</fullName>
    </submittedName>
</protein>
<accession>Q9AV17</accession>
<dbReference type="AlphaFoldDB" id="Q9AV17"/>
<proteinExistence type="predicted"/>
<sequence>MERDARGCVAGLRPCGGFGGDRVVGGDGEEIAAILAAWMRSGREEGVGQEDLGGRRGAPPVPSDCQTNFVGAYLVAKNNIKFIQVDYMHVELPTSRGSMSAN</sequence>
<organism evidence="1 2">
    <name type="scientific">Oryza sativa subsp. japonica</name>
    <name type="common">Rice</name>
    <dbReference type="NCBI Taxonomy" id="39947"/>
    <lineage>
        <taxon>Eukaryota</taxon>
        <taxon>Viridiplantae</taxon>
        <taxon>Streptophyta</taxon>
        <taxon>Embryophyta</taxon>
        <taxon>Tracheophyta</taxon>
        <taxon>Spermatophyta</taxon>
        <taxon>Magnoliopsida</taxon>
        <taxon>Liliopsida</taxon>
        <taxon>Poales</taxon>
        <taxon>Poaceae</taxon>
        <taxon>BOP clade</taxon>
        <taxon>Oryzoideae</taxon>
        <taxon>Oryzeae</taxon>
        <taxon>Oryzinae</taxon>
        <taxon>Oryza</taxon>
        <taxon>Oryza sativa</taxon>
    </lineage>
</organism>
<evidence type="ECO:0000313" key="2">
    <source>
        <dbReference type="Proteomes" id="UP000000763"/>
    </source>
</evidence>
<gene>
    <name evidence="1" type="primary">OSJNBb0014I11.13</name>
</gene>
<name>Q9AV17_ORYSJ</name>
<reference evidence="2" key="1">
    <citation type="journal article" date="2005" name="Nature">
        <title>The map-based sequence of the rice genome.</title>
        <authorList>
            <consortium name="International rice genome sequencing project (IRGSP)"/>
            <person name="Matsumoto T."/>
            <person name="Wu J."/>
            <person name="Kanamori H."/>
            <person name="Katayose Y."/>
            <person name="Fujisawa M."/>
            <person name="Namiki N."/>
            <person name="Mizuno H."/>
            <person name="Yamamoto K."/>
            <person name="Antonio B.A."/>
            <person name="Baba T."/>
            <person name="Sakata K."/>
            <person name="Nagamura Y."/>
            <person name="Aoki H."/>
            <person name="Arikawa K."/>
            <person name="Arita K."/>
            <person name="Bito T."/>
            <person name="Chiden Y."/>
            <person name="Fujitsuka N."/>
            <person name="Fukunaka R."/>
            <person name="Hamada M."/>
            <person name="Harada C."/>
            <person name="Hayashi A."/>
            <person name="Hijishita S."/>
            <person name="Honda M."/>
            <person name="Hosokawa S."/>
            <person name="Ichikawa Y."/>
            <person name="Idonuma A."/>
            <person name="Iijima M."/>
            <person name="Ikeda M."/>
            <person name="Ikeno M."/>
            <person name="Ito K."/>
            <person name="Ito S."/>
            <person name="Ito T."/>
            <person name="Ito Y."/>
            <person name="Ito Y."/>
            <person name="Iwabuchi A."/>
            <person name="Kamiya K."/>
            <person name="Karasawa W."/>
            <person name="Kurita K."/>
            <person name="Katagiri S."/>
            <person name="Kikuta A."/>
            <person name="Kobayashi H."/>
            <person name="Kobayashi N."/>
            <person name="Machita K."/>
            <person name="Maehara T."/>
            <person name="Masukawa M."/>
            <person name="Mizubayashi T."/>
            <person name="Mukai Y."/>
            <person name="Nagasaki H."/>
            <person name="Nagata Y."/>
            <person name="Naito S."/>
            <person name="Nakashima M."/>
            <person name="Nakama Y."/>
            <person name="Nakamichi Y."/>
            <person name="Nakamura M."/>
            <person name="Meguro A."/>
            <person name="Negishi M."/>
            <person name="Ohta I."/>
            <person name="Ohta T."/>
            <person name="Okamoto M."/>
            <person name="Ono N."/>
            <person name="Saji S."/>
            <person name="Sakaguchi M."/>
            <person name="Sakai K."/>
            <person name="Shibata M."/>
            <person name="Shimokawa T."/>
            <person name="Song J."/>
            <person name="Takazaki Y."/>
            <person name="Terasawa K."/>
            <person name="Tsugane M."/>
            <person name="Tsuji K."/>
            <person name="Ueda S."/>
            <person name="Waki K."/>
            <person name="Yamagata H."/>
            <person name="Yamamoto M."/>
            <person name="Yamamoto S."/>
            <person name="Yamane H."/>
            <person name="Yoshiki S."/>
            <person name="Yoshihara R."/>
            <person name="Yukawa K."/>
            <person name="Zhong H."/>
            <person name="Yano M."/>
            <person name="Yuan Q."/>
            <person name="Ouyang S."/>
            <person name="Liu J."/>
            <person name="Jones K.M."/>
            <person name="Gansberger K."/>
            <person name="Moffat K."/>
            <person name="Hill J."/>
            <person name="Bera J."/>
            <person name="Fadrosh D."/>
            <person name="Jin S."/>
            <person name="Johri S."/>
            <person name="Kim M."/>
            <person name="Overton L."/>
            <person name="Reardon M."/>
            <person name="Tsitrin T."/>
            <person name="Vuong H."/>
            <person name="Weaver B."/>
            <person name="Ciecko A."/>
            <person name="Tallon L."/>
            <person name="Jackson J."/>
            <person name="Pai G."/>
            <person name="Aken S.V."/>
            <person name="Utterback T."/>
            <person name="Reidmuller S."/>
            <person name="Feldblyum T."/>
            <person name="Hsiao J."/>
            <person name="Zismann V."/>
            <person name="Iobst S."/>
            <person name="de Vazeille A.R."/>
            <person name="Buell C.R."/>
            <person name="Ying K."/>
            <person name="Li Y."/>
            <person name="Lu T."/>
            <person name="Huang Y."/>
            <person name="Zhao Q."/>
            <person name="Feng Q."/>
            <person name="Zhang L."/>
            <person name="Zhu J."/>
            <person name="Weng Q."/>
            <person name="Mu J."/>
            <person name="Lu Y."/>
            <person name="Fan D."/>
            <person name="Liu Y."/>
            <person name="Guan J."/>
            <person name="Zhang Y."/>
            <person name="Yu S."/>
            <person name="Liu X."/>
            <person name="Zhang Y."/>
            <person name="Hong G."/>
            <person name="Han B."/>
            <person name="Choisne N."/>
            <person name="Demange N."/>
            <person name="Orjeda G."/>
            <person name="Samain S."/>
            <person name="Cattolico L."/>
            <person name="Pelletier E."/>
            <person name="Couloux A."/>
            <person name="Segurens B."/>
            <person name="Wincker P."/>
            <person name="D'Hont A."/>
            <person name="Scarpelli C."/>
            <person name="Weissenbach J."/>
            <person name="Salanoubat M."/>
            <person name="Quetier F."/>
            <person name="Yu Y."/>
            <person name="Kim H.R."/>
            <person name="Rambo T."/>
            <person name="Currie J."/>
            <person name="Collura K."/>
            <person name="Luo M."/>
            <person name="Yang T."/>
            <person name="Ammiraju J.S.S."/>
            <person name="Engler F."/>
            <person name="Soderlund C."/>
            <person name="Wing R.A."/>
            <person name="Palmer L.E."/>
            <person name="de la Bastide M."/>
            <person name="Spiegel L."/>
            <person name="Nascimento L."/>
            <person name="Zutavern T."/>
            <person name="O'Shaughnessy A."/>
            <person name="Dike S."/>
            <person name="Dedhia N."/>
            <person name="Preston R."/>
            <person name="Balija V."/>
            <person name="McCombie W.R."/>
            <person name="Chow T."/>
            <person name="Chen H."/>
            <person name="Chung M."/>
            <person name="Chen C."/>
            <person name="Shaw J."/>
            <person name="Wu H."/>
            <person name="Hsiao K."/>
            <person name="Chao Y."/>
            <person name="Chu M."/>
            <person name="Cheng C."/>
            <person name="Hour A."/>
            <person name="Lee P."/>
            <person name="Lin S."/>
            <person name="Lin Y."/>
            <person name="Liou J."/>
            <person name="Liu S."/>
            <person name="Hsing Y."/>
            <person name="Raghuvanshi S."/>
            <person name="Mohanty A."/>
            <person name="Bharti A.K."/>
            <person name="Gaur A."/>
            <person name="Gupta V."/>
            <person name="Kumar D."/>
            <person name="Ravi V."/>
            <person name="Vij S."/>
            <person name="Kapur A."/>
            <person name="Khurana P."/>
            <person name="Khurana P."/>
            <person name="Khurana J.P."/>
            <person name="Tyagi A.K."/>
            <person name="Gaikwad K."/>
            <person name="Singh A."/>
            <person name="Dalal V."/>
            <person name="Srivastava S."/>
            <person name="Dixit A."/>
            <person name="Pal A.K."/>
            <person name="Ghazi I.A."/>
            <person name="Yadav M."/>
            <person name="Pandit A."/>
            <person name="Bhargava A."/>
            <person name="Sureshbabu K."/>
            <person name="Batra K."/>
            <person name="Sharma T.R."/>
            <person name="Mohapatra T."/>
            <person name="Singh N.K."/>
            <person name="Messing J."/>
            <person name="Nelson A.B."/>
            <person name="Fuks G."/>
            <person name="Kavchok S."/>
            <person name="Keizer G."/>
            <person name="Linton E."/>
            <person name="Llaca V."/>
            <person name="Song R."/>
            <person name="Tanyolac B."/>
            <person name="Young S."/>
            <person name="Ho-Il K."/>
            <person name="Hahn J.H."/>
            <person name="Sangsakoo G."/>
            <person name="Vanavichit A."/>
            <person name="de Mattos Luiz.A.T."/>
            <person name="Zimmer P.D."/>
            <person name="Malone G."/>
            <person name="Dellagostin O."/>
            <person name="de Oliveira A.C."/>
            <person name="Bevan M."/>
            <person name="Bancroft I."/>
            <person name="Minx P."/>
            <person name="Cordum H."/>
            <person name="Wilson R."/>
            <person name="Cheng Z."/>
            <person name="Jin W."/>
            <person name="Jiang J."/>
            <person name="Leong S.A."/>
            <person name="Iwama H."/>
            <person name="Gojobori T."/>
            <person name="Itoh T."/>
            <person name="Niimura Y."/>
            <person name="Fujii Y."/>
            <person name="Habara T."/>
            <person name="Sakai H."/>
            <person name="Sato Y."/>
            <person name="Wilson G."/>
            <person name="Kumar K."/>
            <person name="McCouch S."/>
            <person name="Juretic N."/>
            <person name="Hoen D."/>
            <person name="Wright S."/>
            <person name="Bruskiewich R."/>
            <person name="Bureau T."/>
            <person name="Miyao A."/>
            <person name="Hirochika H."/>
            <person name="Nishikawa T."/>
            <person name="Kadowaki K."/>
            <person name="Sugiura M."/>
            <person name="Burr B."/>
            <person name="Sasaki T."/>
        </authorList>
    </citation>
    <scope>NUCLEOTIDE SEQUENCE [LARGE SCALE GENOMIC DNA]</scope>
    <source>
        <strain evidence="2">cv. Nipponbare</strain>
    </source>
</reference>
<evidence type="ECO:0000313" key="1">
    <source>
        <dbReference type="EMBL" id="AAK15449.1"/>
    </source>
</evidence>